<dbReference type="KEGG" id="ddo:I597_1370"/>
<evidence type="ECO:0000259" key="2">
    <source>
        <dbReference type="SMART" id="SM00014"/>
    </source>
</evidence>
<evidence type="ECO:0000313" key="4">
    <source>
        <dbReference type="Proteomes" id="UP000030140"/>
    </source>
</evidence>
<organism evidence="3 4">
    <name type="scientific">Dokdonia donghaensis DSW-1</name>
    <dbReference type="NCBI Taxonomy" id="1300343"/>
    <lineage>
        <taxon>Bacteria</taxon>
        <taxon>Pseudomonadati</taxon>
        <taxon>Bacteroidota</taxon>
        <taxon>Flavobacteriia</taxon>
        <taxon>Flavobacteriales</taxon>
        <taxon>Flavobacteriaceae</taxon>
        <taxon>Dokdonia</taxon>
    </lineage>
</organism>
<dbReference type="InterPro" id="IPR036938">
    <property type="entry name" value="PAP2/HPO_sf"/>
</dbReference>
<dbReference type="PANTHER" id="PTHR14969:SF13">
    <property type="entry name" value="AT30094P"/>
    <property type="match status" value="1"/>
</dbReference>
<feature type="transmembrane region" description="Helical" evidence="1">
    <location>
        <begin position="106"/>
        <end position="127"/>
    </location>
</feature>
<dbReference type="PANTHER" id="PTHR14969">
    <property type="entry name" value="SPHINGOSINE-1-PHOSPHATE PHOSPHOHYDROLASE"/>
    <property type="match status" value="1"/>
</dbReference>
<dbReference type="AlphaFoldDB" id="A0A0A2GWB9"/>
<reference evidence="3 4" key="1">
    <citation type="submission" date="2014-10" db="EMBL/GenBank/DDBJ databases">
        <title>Draft genome sequence of the proteorhodopsin-containing marine bacterium Dokdonia donghaensis.</title>
        <authorList>
            <person name="Gomez-Consarnau L."/>
            <person name="Gonzalez J.M."/>
            <person name="Riedel T."/>
            <person name="Jaenicke S."/>
            <person name="Wagner-Doebler I."/>
            <person name="Fuhrman J.A."/>
        </authorList>
    </citation>
    <scope>NUCLEOTIDE SEQUENCE [LARGE SCALE GENOMIC DNA]</scope>
    <source>
        <strain evidence="3 4">DSW-1</strain>
    </source>
</reference>
<evidence type="ECO:0000313" key="3">
    <source>
        <dbReference type="EMBL" id="KGO07569.1"/>
    </source>
</evidence>
<dbReference type="RefSeq" id="WP_035327728.1">
    <property type="nucleotide sequence ID" value="NZ_CP015125.1"/>
</dbReference>
<dbReference type="SUPFAM" id="SSF48317">
    <property type="entry name" value="Acid phosphatase/Vanadium-dependent haloperoxidase"/>
    <property type="match status" value="1"/>
</dbReference>
<feature type="transmembrane region" description="Helical" evidence="1">
    <location>
        <begin position="159"/>
        <end position="177"/>
    </location>
</feature>
<dbReference type="EMBL" id="JSAQ01000001">
    <property type="protein sequence ID" value="KGO07569.1"/>
    <property type="molecule type" value="Genomic_DNA"/>
</dbReference>
<dbReference type="InterPro" id="IPR000326">
    <property type="entry name" value="PAP2/HPO"/>
</dbReference>
<accession>A0A0A2GWB9</accession>
<proteinExistence type="predicted"/>
<keyword evidence="1" id="KW-1133">Transmembrane helix</keyword>
<dbReference type="OrthoDB" id="9789113at2"/>
<keyword evidence="1" id="KW-0472">Membrane</keyword>
<keyword evidence="4" id="KW-1185">Reference proteome</keyword>
<dbReference type="Gene3D" id="1.20.144.10">
    <property type="entry name" value="Phosphatidic acid phosphatase type 2/haloperoxidase"/>
    <property type="match status" value="2"/>
</dbReference>
<feature type="transmembrane region" description="Helical" evidence="1">
    <location>
        <begin position="134"/>
        <end position="153"/>
    </location>
</feature>
<feature type="domain" description="Phosphatidic acid phosphatase type 2/haloperoxidase" evidence="2">
    <location>
        <begin position="61"/>
        <end position="174"/>
    </location>
</feature>
<gene>
    <name evidence="3" type="ORF">NV36_12460</name>
</gene>
<dbReference type="SMART" id="SM00014">
    <property type="entry name" value="acidPPc"/>
    <property type="match status" value="1"/>
</dbReference>
<keyword evidence="1" id="KW-0812">Transmembrane</keyword>
<dbReference type="PATRIC" id="fig|1300343.5.peg.1380"/>
<evidence type="ECO:0000256" key="1">
    <source>
        <dbReference type="SAM" id="Phobius"/>
    </source>
</evidence>
<comment type="caution">
    <text evidence="3">The sequence shown here is derived from an EMBL/GenBank/DDBJ whole genome shotgun (WGS) entry which is preliminary data.</text>
</comment>
<name>A0A0A2GWB9_9FLAO</name>
<protein>
    <submittedName>
        <fullName evidence="3">Phosphatidic acid phosphatase</fullName>
    </submittedName>
</protein>
<feature type="transmembrane region" description="Helical" evidence="1">
    <location>
        <begin position="58"/>
        <end position="78"/>
    </location>
</feature>
<dbReference type="Proteomes" id="UP000030140">
    <property type="component" value="Unassembled WGS sequence"/>
</dbReference>
<feature type="transmembrane region" description="Helical" evidence="1">
    <location>
        <begin position="37"/>
        <end position="53"/>
    </location>
</feature>
<sequence>MWEQLQQWDRSLFIYLNSLGIEEYDAFWIFVTKIEHWTPLYILFFILFFIVYTRRKAFIGVGSTLVVFAVTLGLTEIVKNTVGRLRPNNNTELAELIRVLQTPGNFSFFSGHAAVSFAMTTFIVLALRSRFKWVYVFYIWPLLFIMSRILVGVHYPGDILVGALVGTTIGFFFWKYLGKQALQKA</sequence>
<dbReference type="Pfam" id="PF01569">
    <property type="entry name" value="PAP2"/>
    <property type="match status" value="1"/>
</dbReference>